<evidence type="ECO:0008006" key="10">
    <source>
        <dbReference type="Google" id="ProtNLM"/>
    </source>
</evidence>
<dbReference type="GO" id="GO:0008295">
    <property type="term" value="P:spermidine biosynthetic process"/>
    <property type="evidence" value="ECO:0007669"/>
    <property type="project" value="InterPro"/>
</dbReference>
<dbReference type="InterPro" id="IPR017716">
    <property type="entry name" value="S-AdoMet_deCOase_pro-enz"/>
</dbReference>
<evidence type="ECO:0000256" key="3">
    <source>
        <dbReference type="ARBA" id="ARBA00022813"/>
    </source>
</evidence>
<keyword evidence="3" id="KW-0068">Autocatalytic cleavage</keyword>
<dbReference type="GO" id="GO:0004014">
    <property type="term" value="F:adenosylmethionine decarboxylase activity"/>
    <property type="evidence" value="ECO:0007669"/>
    <property type="project" value="InterPro"/>
</dbReference>
<dbReference type="PANTHER" id="PTHR33866">
    <property type="entry name" value="S-ADENOSYLMETHIONINE DECARBOXYLASE PROENZYME"/>
    <property type="match status" value="1"/>
</dbReference>
<keyword evidence="7" id="KW-0704">Schiff base</keyword>
<evidence type="ECO:0000256" key="1">
    <source>
        <dbReference type="ARBA" id="ARBA00001928"/>
    </source>
</evidence>
<comment type="cofactor">
    <cofactor evidence="1">
        <name>pyruvate</name>
        <dbReference type="ChEBI" id="CHEBI:15361"/>
    </cofactor>
</comment>
<dbReference type="Pfam" id="PF02675">
    <property type="entry name" value="AdoMet_dc"/>
    <property type="match status" value="1"/>
</dbReference>
<evidence type="ECO:0000313" key="9">
    <source>
        <dbReference type="EMBL" id="QHT03023.1"/>
    </source>
</evidence>
<dbReference type="InterPro" id="IPR003826">
    <property type="entry name" value="AdoMetDC_fam_prok"/>
</dbReference>
<name>A0A6C0CFE4_9ZZZZ</name>
<keyword evidence="4" id="KW-0620">Polyamine biosynthesis</keyword>
<evidence type="ECO:0000256" key="6">
    <source>
        <dbReference type="ARBA" id="ARBA00023239"/>
    </source>
</evidence>
<keyword evidence="5" id="KW-0865">Zymogen</keyword>
<dbReference type="EMBL" id="MN739404">
    <property type="protein sequence ID" value="QHT03023.1"/>
    <property type="molecule type" value="Genomic_DNA"/>
</dbReference>
<keyword evidence="6" id="KW-0456">Lyase</keyword>
<sequence length="119" mass="13687">MSSKHPLITEGTHIIIDISHIDNYDILQFNDSISDILNMIVSKFNLTVVGKVLHQFEPFGVTGVYVLSESHLSIHTFVEEKKVAMDLYTCKSFNDTENLINFLHEIFNPCNIEYKVINR</sequence>
<proteinExistence type="predicted"/>
<protein>
    <recommendedName>
        <fullName evidence="10">S-adenosylmethionine decarboxylase</fullName>
    </recommendedName>
</protein>
<dbReference type="Gene3D" id="3.60.90.10">
    <property type="entry name" value="S-adenosylmethionine decarboxylase"/>
    <property type="match status" value="1"/>
</dbReference>
<evidence type="ECO:0000256" key="4">
    <source>
        <dbReference type="ARBA" id="ARBA00023115"/>
    </source>
</evidence>
<dbReference type="AlphaFoldDB" id="A0A6C0CFE4"/>
<keyword evidence="8" id="KW-0670">Pyruvate</keyword>
<dbReference type="GO" id="GO:0005829">
    <property type="term" value="C:cytosol"/>
    <property type="evidence" value="ECO:0007669"/>
    <property type="project" value="TreeGrafter"/>
</dbReference>
<keyword evidence="2" id="KW-0210">Decarboxylase</keyword>
<evidence type="ECO:0000256" key="7">
    <source>
        <dbReference type="ARBA" id="ARBA00023270"/>
    </source>
</evidence>
<accession>A0A6C0CFE4</accession>
<dbReference type="NCBIfam" id="TIGR03330">
    <property type="entry name" value="SAM_DCase_Bsu"/>
    <property type="match status" value="1"/>
</dbReference>
<reference evidence="9" key="1">
    <citation type="journal article" date="2020" name="Nature">
        <title>Giant virus diversity and host interactions through global metagenomics.</title>
        <authorList>
            <person name="Schulz F."/>
            <person name="Roux S."/>
            <person name="Paez-Espino D."/>
            <person name="Jungbluth S."/>
            <person name="Walsh D.A."/>
            <person name="Denef V.J."/>
            <person name="McMahon K.D."/>
            <person name="Konstantinidis K.T."/>
            <person name="Eloe-Fadrosh E.A."/>
            <person name="Kyrpides N.C."/>
            <person name="Woyke T."/>
        </authorList>
    </citation>
    <scope>NUCLEOTIDE SEQUENCE</scope>
    <source>
        <strain evidence="9">GVMAG-M-3300020727-4</strain>
    </source>
</reference>
<dbReference type="InterPro" id="IPR016067">
    <property type="entry name" value="S-AdoMet_deCO2ase_core"/>
</dbReference>
<evidence type="ECO:0000256" key="8">
    <source>
        <dbReference type="ARBA" id="ARBA00023317"/>
    </source>
</evidence>
<dbReference type="SUPFAM" id="SSF56276">
    <property type="entry name" value="S-adenosylmethionine decarboxylase"/>
    <property type="match status" value="1"/>
</dbReference>
<dbReference type="PANTHER" id="PTHR33866:SF2">
    <property type="entry name" value="S-ADENOSYLMETHIONINE DECARBOXYLASE PROENZYME"/>
    <property type="match status" value="1"/>
</dbReference>
<evidence type="ECO:0000256" key="5">
    <source>
        <dbReference type="ARBA" id="ARBA00023145"/>
    </source>
</evidence>
<organism evidence="9">
    <name type="scientific">viral metagenome</name>
    <dbReference type="NCBI Taxonomy" id="1070528"/>
    <lineage>
        <taxon>unclassified sequences</taxon>
        <taxon>metagenomes</taxon>
        <taxon>organismal metagenomes</taxon>
    </lineage>
</organism>
<evidence type="ECO:0000256" key="2">
    <source>
        <dbReference type="ARBA" id="ARBA00022793"/>
    </source>
</evidence>